<feature type="compositionally biased region" description="Basic and acidic residues" evidence="1">
    <location>
        <begin position="136"/>
        <end position="148"/>
    </location>
</feature>
<keyword evidence="2" id="KW-0732">Signal</keyword>
<dbReference type="Proteomes" id="UP001500889">
    <property type="component" value="Chromosome E"/>
</dbReference>
<proteinExistence type="predicted"/>
<feature type="signal peptide" evidence="2">
    <location>
        <begin position="1"/>
        <end position="19"/>
    </location>
</feature>
<feature type="chain" id="PRO_5043336473" evidence="2">
    <location>
        <begin position="20"/>
        <end position="313"/>
    </location>
</feature>
<organism evidence="3 4">
    <name type="scientific">Drosophila madeirensis</name>
    <name type="common">Fruit fly</name>
    <dbReference type="NCBI Taxonomy" id="30013"/>
    <lineage>
        <taxon>Eukaryota</taxon>
        <taxon>Metazoa</taxon>
        <taxon>Ecdysozoa</taxon>
        <taxon>Arthropoda</taxon>
        <taxon>Hexapoda</taxon>
        <taxon>Insecta</taxon>
        <taxon>Pterygota</taxon>
        <taxon>Neoptera</taxon>
        <taxon>Endopterygota</taxon>
        <taxon>Diptera</taxon>
        <taxon>Brachycera</taxon>
        <taxon>Muscomorpha</taxon>
        <taxon>Ephydroidea</taxon>
        <taxon>Drosophilidae</taxon>
        <taxon>Drosophila</taxon>
        <taxon>Sophophora</taxon>
    </lineage>
</organism>
<protein>
    <submittedName>
        <fullName evidence="3">Uncharacterized protein</fullName>
    </submittedName>
</protein>
<name>A0AAU9G6N4_DROMD</name>
<reference evidence="3 4" key="1">
    <citation type="submission" date="2024-02" db="EMBL/GenBank/DDBJ databases">
        <title>A chromosome-level genome assembly of Drosophila madeirensis, a fruit fly species endemic to Madeira island.</title>
        <authorList>
            <person name="Tomihara K."/>
            <person name="Llopart A."/>
            <person name="Yamamoto D."/>
        </authorList>
    </citation>
    <scope>NUCLEOTIDE SEQUENCE [LARGE SCALE GENOMIC DNA]</scope>
    <source>
        <strain evidence="3 4">RF1</strain>
    </source>
</reference>
<dbReference type="AlphaFoldDB" id="A0AAU9G6N4"/>
<dbReference type="EMBL" id="AP029267">
    <property type="protein sequence ID" value="BFG03585.1"/>
    <property type="molecule type" value="Genomic_DNA"/>
</dbReference>
<gene>
    <name evidence="3" type="ORF">DMAD_02812</name>
</gene>
<accession>A0AAU9G6N4</accession>
<feature type="region of interest" description="Disordered" evidence="1">
    <location>
        <begin position="128"/>
        <end position="157"/>
    </location>
</feature>
<keyword evidence="4" id="KW-1185">Reference proteome</keyword>
<sequence>MHNIGIFSVIFIALAAVVCLRVKEFLAMPVSSTKQFGEHLECTTAEKIALETRTVRGRSSNKAWGIWMNQSPNKKIQNMIMAGATSTTRNTTIATIDTSVRLSLNSSVTNGTMLTDLRLFEGAVSVRAGKGGGDGKGGEGKGEGDKSGGKGGGDNVQYAPPKELTVKIPMVKQNEYGQWVFDPWAATFGVMFLDTRFAARAAHTLPRVVVDSNPIREYYPRKKNLKEVCGNKSTLYPGDNVKEWLMRHLSKTKLKFRPFQMGLRQTMYTFAFSEVCHSEQYSDLLGFLQCSMLRHQRMDAELPKYAEQQIAIS</sequence>
<evidence type="ECO:0000313" key="3">
    <source>
        <dbReference type="EMBL" id="BFG03585.1"/>
    </source>
</evidence>
<evidence type="ECO:0000256" key="2">
    <source>
        <dbReference type="SAM" id="SignalP"/>
    </source>
</evidence>
<evidence type="ECO:0000313" key="4">
    <source>
        <dbReference type="Proteomes" id="UP001500889"/>
    </source>
</evidence>
<evidence type="ECO:0000256" key="1">
    <source>
        <dbReference type="SAM" id="MobiDB-lite"/>
    </source>
</evidence>